<evidence type="ECO:0000259" key="1">
    <source>
        <dbReference type="PROSITE" id="PS50109"/>
    </source>
</evidence>
<dbReference type="PANTHER" id="PTHR45569">
    <property type="entry name" value="SENSOR PROTEIN KDPD"/>
    <property type="match status" value="1"/>
</dbReference>
<evidence type="ECO:0000313" key="2">
    <source>
        <dbReference type="EMBL" id="SFU30411.1"/>
    </source>
</evidence>
<dbReference type="PANTHER" id="PTHR45569:SF1">
    <property type="entry name" value="SENSOR PROTEIN KDPD"/>
    <property type="match status" value="1"/>
</dbReference>
<accession>A0A1I7F2D3</accession>
<dbReference type="SUPFAM" id="SSF55874">
    <property type="entry name" value="ATPase domain of HSP90 chaperone/DNA topoisomerase II/histidine kinase"/>
    <property type="match status" value="1"/>
</dbReference>
<dbReference type="RefSeq" id="WP_054255498.1">
    <property type="nucleotide sequence ID" value="NZ_CYIG01000007.1"/>
</dbReference>
<dbReference type="Gene3D" id="3.30.565.10">
    <property type="entry name" value="Histidine kinase-like ATPase, C-terminal domain"/>
    <property type="match status" value="1"/>
</dbReference>
<name>A0A1I7F2D3_9BURK</name>
<protein>
    <submittedName>
        <fullName evidence="2">Histidine kinase-, DNA gyrase B-, and HSP90-like ATPase</fullName>
    </submittedName>
</protein>
<keyword evidence="2" id="KW-0808">Transferase</keyword>
<proteinExistence type="predicted"/>
<dbReference type="STRING" id="343013.SAMN04489707_1001129"/>
<dbReference type="Proteomes" id="UP000183656">
    <property type="component" value="Unassembled WGS sequence"/>
</dbReference>
<dbReference type="PROSITE" id="PS50109">
    <property type="entry name" value="HIS_KIN"/>
    <property type="match status" value="1"/>
</dbReference>
<dbReference type="InterPro" id="IPR052023">
    <property type="entry name" value="Histidine_kinase_KdpD"/>
</dbReference>
<evidence type="ECO:0000313" key="3">
    <source>
        <dbReference type="Proteomes" id="UP000183656"/>
    </source>
</evidence>
<dbReference type="InterPro" id="IPR005467">
    <property type="entry name" value="His_kinase_dom"/>
</dbReference>
<gene>
    <name evidence="2" type="ORF">SAMN04489707_1001129</name>
</gene>
<reference evidence="2 3" key="1">
    <citation type="submission" date="2016-10" db="EMBL/GenBank/DDBJ databases">
        <authorList>
            <person name="de Groot N.N."/>
        </authorList>
    </citation>
    <scope>NUCLEOTIDE SEQUENCE [LARGE SCALE GENOMIC DNA]</scope>
    <source>
        <strain evidence="2 3">R-24608</strain>
    </source>
</reference>
<dbReference type="Pfam" id="PF02518">
    <property type="entry name" value="HATPase_c"/>
    <property type="match status" value="1"/>
</dbReference>
<dbReference type="InterPro" id="IPR003594">
    <property type="entry name" value="HATPase_dom"/>
</dbReference>
<dbReference type="SMART" id="SM00387">
    <property type="entry name" value="HATPase_c"/>
    <property type="match status" value="1"/>
</dbReference>
<keyword evidence="2" id="KW-0418">Kinase</keyword>
<keyword evidence="3" id="KW-1185">Reference proteome</keyword>
<dbReference type="EMBL" id="FPBX01000001">
    <property type="protein sequence ID" value="SFU30411.1"/>
    <property type="molecule type" value="Genomic_DNA"/>
</dbReference>
<dbReference type="AlphaFoldDB" id="A0A1I7F2D3"/>
<dbReference type="GO" id="GO:0000155">
    <property type="term" value="F:phosphorelay sensor kinase activity"/>
    <property type="evidence" value="ECO:0007669"/>
    <property type="project" value="TreeGrafter"/>
</dbReference>
<feature type="domain" description="Histidine kinase" evidence="1">
    <location>
        <begin position="14"/>
        <end position="231"/>
    </location>
</feature>
<organism evidence="2 3">
    <name type="scientific">Paenacidovorax caeni</name>
    <dbReference type="NCBI Taxonomy" id="343013"/>
    <lineage>
        <taxon>Bacteria</taxon>
        <taxon>Pseudomonadati</taxon>
        <taxon>Pseudomonadota</taxon>
        <taxon>Betaproteobacteria</taxon>
        <taxon>Burkholderiales</taxon>
        <taxon>Comamonadaceae</taxon>
        <taxon>Paenacidovorax</taxon>
    </lineage>
</organism>
<dbReference type="GO" id="GO:0005886">
    <property type="term" value="C:plasma membrane"/>
    <property type="evidence" value="ECO:0007669"/>
    <property type="project" value="TreeGrafter"/>
</dbReference>
<dbReference type="OrthoDB" id="9122109at2"/>
<dbReference type="InterPro" id="IPR036890">
    <property type="entry name" value="HATPase_C_sf"/>
</dbReference>
<sequence>MAQDDISFTDLMASSIHDMKNSLNVQISALEKIAAQCKAHGDTQDYTDLGGVIYQANRMNANLIQLLSLYKLDKAIYPVDIAECPVAELIEDALAMYRPVMAFKDIGVEVDCDADCYWYLDRDLMTGVLLNALNNAFHYTRDRIRIAARIDGSSLELRVEDNGQGYPAHMLRDERVNASAAGVNFRTGSTGLGFYFSAQVARVHKNGGRQGMLIIENGGAWGGGCFVVRLP</sequence>